<evidence type="ECO:0000313" key="17">
    <source>
        <dbReference type="EMBL" id="GLK52039.1"/>
    </source>
</evidence>
<comment type="caution">
    <text evidence="17">The sequence shown here is derived from an EMBL/GenBank/DDBJ whole genome shotgun (WGS) entry which is preliminary data.</text>
</comment>
<dbReference type="InterPro" id="IPR028055">
    <property type="entry name" value="YidC/Oxa/ALB_C"/>
</dbReference>
<evidence type="ECO:0000256" key="14">
    <source>
        <dbReference type="SAM" id="MobiDB-lite"/>
    </source>
</evidence>
<dbReference type="Proteomes" id="UP001143486">
    <property type="component" value="Unassembled WGS sequence"/>
</dbReference>
<organism evidence="17 18">
    <name type="scientific">Maricaulis virginensis</name>
    <dbReference type="NCBI Taxonomy" id="144022"/>
    <lineage>
        <taxon>Bacteria</taxon>
        <taxon>Pseudomonadati</taxon>
        <taxon>Pseudomonadota</taxon>
        <taxon>Alphaproteobacteria</taxon>
        <taxon>Maricaulales</taxon>
        <taxon>Maricaulaceae</taxon>
        <taxon>Maricaulis</taxon>
    </lineage>
</organism>
<evidence type="ECO:0000256" key="9">
    <source>
        <dbReference type="ARBA" id="ARBA00023136"/>
    </source>
</evidence>
<evidence type="ECO:0000256" key="1">
    <source>
        <dbReference type="ARBA" id="ARBA00004429"/>
    </source>
</evidence>
<dbReference type="CDD" id="cd19961">
    <property type="entry name" value="EcYidC-like_peri"/>
    <property type="match status" value="1"/>
</dbReference>
<feature type="transmembrane region" description="Helical" evidence="13">
    <location>
        <begin position="534"/>
        <end position="559"/>
    </location>
</feature>
<evidence type="ECO:0000256" key="12">
    <source>
        <dbReference type="ARBA" id="ARBA00033342"/>
    </source>
</evidence>
<evidence type="ECO:0000259" key="15">
    <source>
        <dbReference type="Pfam" id="PF02096"/>
    </source>
</evidence>
<dbReference type="HAMAP" id="MF_01810">
    <property type="entry name" value="YidC_type1"/>
    <property type="match status" value="1"/>
</dbReference>
<reference evidence="17" key="1">
    <citation type="journal article" date="2014" name="Int. J. Syst. Evol. Microbiol.">
        <title>Complete genome sequence of Corynebacterium casei LMG S-19264T (=DSM 44701T), isolated from a smear-ripened cheese.</title>
        <authorList>
            <consortium name="US DOE Joint Genome Institute (JGI-PGF)"/>
            <person name="Walter F."/>
            <person name="Albersmeier A."/>
            <person name="Kalinowski J."/>
            <person name="Ruckert C."/>
        </authorList>
    </citation>
    <scope>NUCLEOTIDE SEQUENCE</scope>
    <source>
        <strain evidence="17">VKM B-1513</strain>
    </source>
</reference>
<feature type="domain" description="Membrane insertase YidC/Oxa/ALB C-terminal" evidence="15">
    <location>
        <begin position="370"/>
        <end position="573"/>
    </location>
</feature>
<feature type="transmembrane region" description="Helical" evidence="13">
    <location>
        <begin position="496"/>
        <end position="522"/>
    </location>
</feature>
<keyword evidence="6 13" id="KW-0812">Transmembrane</keyword>
<evidence type="ECO:0000259" key="16">
    <source>
        <dbReference type="Pfam" id="PF14849"/>
    </source>
</evidence>
<protein>
    <recommendedName>
        <fullName evidence="3 13">Membrane protein insertase YidC</fullName>
    </recommendedName>
    <alternativeName>
        <fullName evidence="12 13">Foldase YidC</fullName>
    </alternativeName>
    <alternativeName>
        <fullName evidence="13">Membrane protein YidC</fullName>
    </alternativeName>
    <alternativeName>
        <fullName evidence="11 13">membrane integrase YidC</fullName>
    </alternativeName>
</protein>
<keyword evidence="8 13" id="KW-1133">Transmembrane helix</keyword>
<gene>
    <name evidence="13 17" type="primary">yidC</name>
    <name evidence="17" type="ORF">GCM10017621_15470</name>
</gene>
<feature type="transmembrane region" description="Helical" evidence="13">
    <location>
        <begin position="6"/>
        <end position="27"/>
    </location>
</feature>
<dbReference type="GO" id="GO:0015031">
    <property type="term" value="P:protein transport"/>
    <property type="evidence" value="ECO:0007669"/>
    <property type="project" value="UniProtKB-KW"/>
</dbReference>
<dbReference type="NCBIfam" id="TIGR03592">
    <property type="entry name" value="yidC_oxa1_cterm"/>
    <property type="match status" value="1"/>
</dbReference>
<evidence type="ECO:0000256" key="7">
    <source>
        <dbReference type="ARBA" id="ARBA00022927"/>
    </source>
</evidence>
<dbReference type="Pfam" id="PF02096">
    <property type="entry name" value="60KD_IMP"/>
    <property type="match status" value="1"/>
</dbReference>
<dbReference type="CDD" id="cd20070">
    <property type="entry name" value="5TM_YidC_Alb3"/>
    <property type="match status" value="1"/>
</dbReference>
<dbReference type="GO" id="GO:0032977">
    <property type="term" value="F:membrane insertase activity"/>
    <property type="evidence" value="ECO:0007669"/>
    <property type="project" value="InterPro"/>
</dbReference>
<keyword evidence="18" id="KW-1185">Reference proteome</keyword>
<dbReference type="NCBIfam" id="TIGR03593">
    <property type="entry name" value="yidC_nterm"/>
    <property type="match status" value="1"/>
</dbReference>
<reference evidence="17" key="2">
    <citation type="submission" date="2023-01" db="EMBL/GenBank/DDBJ databases">
        <authorList>
            <person name="Sun Q."/>
            <person name="Evtushenko L."/>
        </authorList>
    </citation>
    <scope>NUCLEOTIDE SEQUENCE</scope>
    <source>
        <strain evidence="17">VKM B-1513</strain>
    </source>
</reference>
<dbReference type="GO" id="GO:0051205">
    <property type="term" value="P:protein insertion into membrane"/>
    <property type="evidence" value="ECO:0007669"/>
    <property type="project" value="TreeGrafter"/>
</dbReference>
<dbReference type="InterPro" id="IPR001708">
    <property type="entry name" value="YidC/ALB3/OXA1/COX18"/>
</dbReference>
<comment type="subcellular location">
    <subcellularLocation>
        <location evidence="1">Cell inner membrane</location>
        <topology evidence="1">Multi-pass membrane protein</topology>
    </subcellularLocation>
    <subcellularLocation>
        <location evidence="13">Cell membrane</location>
        <topology evidence="13">Multi-pass membrane protein</topology>
    </subcellularLocation>
</comment>
<keyword evidence="4 13" id="KW-0813">Transport</keyword>
<dbReference type="PRINTS" id="PR00701">
    <property type="entry name" value="60KDINNERMP"/>
</dbReference>
<dbReference type="Gene3D" id="2.70.98.90">
    <property type="match status" value="1"/>
</dbReference>
<keyword evidence="9 13" id="KW-0472">Membrane</keyword>
<evidence type="ECO:0000256" key="8">
    <source>
        <dbReference type="ARBA" id="ARBA00022989"/>
    </source>
</evidence>
<accession>A0A9W6IM41</accession>
<proteinExistence type="inferred from homology"/>
<evidence type="ECO:0000313" key="18">
    <source>
        <dbReference type="Proteomes" id="UP001143486"/>
    </source>
</evidence>
<comment type="function">
    <text evidence="13">Required for the insertion and/or proper folding and/or complex formation of integral membrane proteins into the membrane. Involved in integration of membrane proteins that insert both dependently and independently of the Sec translocase complex, as well as at least some lipoproteins. Aids folding of multispanning membrane proteins.</text>
</comment>
<dbReference type="PANTHER" id="PTHR12428:SF65">
    <property type="entry name" value="CYTOCHROME C OXIDASE ASSEMBLY PROTEIN COX18, MITOCHONDRIAL"/>
    <property type="match status" value="1"/>
</dbReference>
<dbReference type="InterPro" id="IPR047196">
    <property type="entry name" value="YidC_ALB_C"/>
</dbReference>
<dbReference type="AlphaFoldDB" id="A0A9W6IM41"/>
<evidence type="ECO:0000256" key="13">
    <source>
        <dbReference type="HAMAP-Rule" id="MF_01810"/>
    </source>
</evidence>
<dbReference type="NCBIfam" id="NF002353">
    <property type="entry name" value="PRK01318.1-4"/>
    <property type="match status" value="1"/>
</dbReference>
<keyword evidence="5 13" id="KW-1003">Cell membrane</keyword>
<evidence type="ECO:0000256" key="2">
    <source>
        <dbReference type="ARBA" id="ARBA00010527"/>
    </source>
</evidence>
<evidence type="ECO:0000256" key="3">
    <source>
        <dbReference type="ARBA" id="ARBA00015325"/>
    </source>
</evidence>
<sequence>MGEEQRNLFIALGLILAIMLGYEFFFLRPAQEAREAERQEALEAAGELAEADPDLQLPDTEAAPAYETRDDALGDVQRVEIEGPAVLGSLSLTGSRFDDIRLRRHTVTVDNDTPIALLNPIGTEHTFYARDGWQSATPGFSDLPGNAAEWTLASGSRLTPETPVVLVHETASGLRFERTVSLDENYMFTIADTVTNNSGQPVDLARYGLVRHEGIPEDLVKNIAVFEGPLAVVDGAVTRTSFQRLEKGEGEEEVSGTGGWVGITQRYWMAAAIPDQDVAFTANFRIRERGAVDAYEATYIEATRELAPGASMTSTAYVFAGAKELDVLDAVEEDYGIERFDMSINWGWLWFLTRPFVWLLHLLEGVTGHFGLAILALTLIIKLVMFPLANRAYASMAKMKAVQPKMQELKERYAADTQKQQQALMELYRKEKINPLAGCLPILPQIPIFFALYQTLFNAIEMRHAPFFGWIRDLSAPDPTNMWNLFGLIPYDPSGIWLIGGVLGIGAWPIIMGITMAAQQALNPPPPDPMQARIFAMLPIVFTFVLAPFAAGLVIYWAWNNFLSVAQQYIIMRRHGNETQLDKLIKRLQGKASGDQS</sequence>
<keyword evidence="10 13" id="KW-0143">Chaperone</keyword>
<comment type="similarity">
    <text evidence="2 13">Belongs to the OXA1/ALB3/YidC family. Type 1 subfamily.</text>
</comment>
<feature type="transmembrane region" description="Helical" evidence="13">
    <location>
        <begin position="369"/>
        <end position="389"/>
    </location>
</feature>
<dbReference type="GO" id="GO:0005886">
    <property type="term" value="C:plasma membrane"/>
    <property type="evidence" value="ECO:0007669"/>
    <property type="project" value="UniProtKB-SubCell"/>
</dbReference>
<dbReference type="RefSeq" id="WP_271186402.1">
    <property type="nucleotide sequence ID" value="NZ_BSFE01000003.1"/>
</dbReference>
<comment type="subunit">
    <text evidence="13">Interacts with the Sec translocase complex via SecD. Specifically interacts with transmembrane segments of nascent integral membrane proteins during membrane integration.</text>
</comment>
<evidence type="ECO:0000256" key="4">
    <source>
        <dbReference type="ARBA" id="ARBA00022448"/>
    </source>
</evidence>
<dbReference type="InterPro" id="IPR019998">
    <property type="entry name" value="Membr_insert_YidC"/>
</dbReference>
<evidence type="ECO:0000256" key="6">
    <source>
        <dbReference type="ARBA" id="ARBA00022692"/>
    </source>
</evidence>
<dbReference type="PANTHER" id="PTHR12428">
    <property type="entry name" value="OXA1"/>
    <property type="match status" value="1"/>
</dbReference>
<feature type="region of interest" description="Disordered" evidence="14">
    <location>
        <begin position="38"/>
        <end position="57"/>
    </location>
</feature>
<evidence type="ECO:0000256" key="10">
    <source>
        <dbReference type="ARBA" id="ARBA00023186"/>
    </source>
</evidence>
<dbReference type="InterPro" id="IPR028053">
    <property type="entry name" value="Membr_insert_YidC_N"/>
</dbReference>
<keyword evidence="7 13" id="KW-0653">Protein transport</keyword>
<feature type="transmembrane region" description="Helical" evidence="13">
    <location>
        <begin position="433"/>
        <end position="453"/>
    </location>
</feature>
<name>A0A9W6IM41_9PROT</name>
<evidence type="ECO:0000256" key="11">
    <source>
        <dbReference type="ARBA" id="ARBA00033245"/>
    </source>
</evidence>
<feature type="domain" description="Membrane insertase YidC N-terminal" evidence="16">
    <location>
        <begin position="78"/>
        <end position="359"/>
    </location>
</feature>
<evidence type="ECO:0000256" key="5">
    <source>
        <dbReference type="ARBA" id="ARBA00022475"/>
    </source>
</evidence>
<dbReference type="InterPro" id="IPR038221">
    <property type="entry name" value="YidC_periplasmic_sf"/>
</dbReference>
<dbReference type="Pfam" id="PF14849">
    <property type="entry name" value="YidC_periplas"/>
    <property type="match status" value="1"/>
</dbReference>
<dbReference type="EMBL" id="BSFE01000003">
    <property type="protein sequence ID" value="GLK52039.1"/>
    <property type="molecule type" value="Genomic_DNA"/>
</dbReference>
<dbReference type="PRINTS" id="PR01900">
    <property type="entry name" value="YIDCPROTEIN"/>
</dbReference>